<keyword evidence="8" id="KW-1185">Reference proteome</keyword>
<dbReference type="InterPro" id="IPR016032">
    <property type="entry name" value="Sig_transdc_resp-reg_C-effctor"/>
</dbReference>
<organism evidence="7 8">
    <name type="scientific">Cohnella zeiphila</name>
    <dbReference type="NCBI Taxonomy" id="2761120"/>
    <lineage>
        <taxon>Bacteria</taxon>
        <taxon>Bacillati</taxon>
        <taxon>Bacillota</taxon>
        <taxon>Bacilli</taxon>
        <taxon>Bacillales</taxon>
        <taxon>Paenibacillaceae</taxon>
        <taxon>Cohnella</taxon>
    </lineage>
</organism>
<feature type="domain" description="OmpR/PhoB-type" evidence="6">
    <location>
        <begin position="127"/>
        <end position="230"/>
    </location>
</feature>
<feature type="domain" description="FHA" evidence="5">
    <location>
        <begin position="30"/>
        <end position="82"/>
    </location>
</feature>
<sequence length="236" mass="26726">MNSSLPFCLIVSRGAPYEDGTALVLDRTVTRLGRRASSEGPDIAFDNAYVSRRQASIRFLDGSYYLTDLASKHGTNLNGVPLQPFVPALLASGDRISLARGMIELAFGPRPLEETLDFTLRHERLSAKLTGVKPEYELDPVRYTLRLGPRSFAFSEKEFRLLELLVRKEKQFVSKEEIVRYVWPERPEGMDPARAASAEEINSLLYRIRKKTDYALSIENIRGKGYVFQEPVFSDC</sequence>
<dbReference type="InterPro" id="IPR008984">
    <property type="entry name" value="SMAD_FHA_dom_sf"/>
</dbReference>
<dbReference type="GO" id="GO:0006355">
    <property type="term" value="P:regulation of DNA-templated transcription"/>
    <property type="evidence" value="ECO:0007669"/>
    <property type="project" value="InterPro"/>
</dbReference>
<keyword evidence="1" id="KW-0805">Transcription regulation</keyword>
<evidence type="ECO:0000256" key="4">
    <source>
        <dbReference type="PROSITE-ProRule" id="PRU01091"/>
    </source>
</evidence>
<dbReference type="AlphaFoldDB" id="A0A7X0VTX3"/>
<dbReference type="PROSITE" id="PS50006">
    <property type="entry name" value="FHA_DOMAIN"/>
    <property type="match status" value="1"/>
</dbReference>
<evidence type="ECO:0000313" key="7">
    <source>
        <dbReference type="EMBL" id="MBB6730389.1"/>
    </source>
</evidence>
<dbReference type="CDD" id="cd00383">
    <property type="entry name" value="trans_reg_C"/>
    <property type="match status" value="1"/>
</dbReference>
<dbReference type="SMART" id="SM00862">
    <property type="entry name" value="Trans_reg_C"/>
    <property type="match status" value="1"/>
</dbReference>
<evidence type="ECO:0000256" key="1">
    <source>
        <dbReference type="ARBA" id="ARBA00023015"/>
    </source>
</evidence>
<evidence type="ECO:0000259" key="6">
    <source>
        <dbReference type="PROSITE" id="PS51755"/>
    </source>
</evidence>
<dbReference type="EMBL" id="JACJVO010000007">
    <property type="protein sequence ID" value="MBB6730389.1"/>
    <property type="molecule type" value="Genomic_DNA"/>
</dbReference>
<dbReference type="PROSITE" id="PS51755">
    <property type="entry name" value="OMPR_PHOB"/>
    <property type="match status" value="1"/>
</dbReference>
<dbReference type="PANTHER" id="PTHR23308">
    <property type="entry name" value="NUCLEAR INHIBITOR OF PROTEIN PHOSPHATASE-1"/>
    <property type="match status" value="1"/>
</dbReference>
<dbReference type="CDD" id="cd00060">
    <property type="entry name" value="FHA"/>
    <property type="match status" value="1"/>
</dbReference>
<dbReference type="Gene3D" id="2.60.200.20">
    <property type="match status" value="1"/>
</dbReference>
<dbReference type="GO" id="GO:0003677">
    <property type="term" value="F:DNA binding"/>
    <property type="evidence" value="ECO:0007669"/>
    <property type="project" value="UniProtKB-UniRule"/>
</dbReference>
<reference evidence="7 8" key="1">
    <citation type="submission" date="2020-08" db="EMBL/GenBank/DDBJ databases">
        <title>Cohnella phylogeny.</title>
        <authorList>
            <person name="Dunlap C."/>
        </authorList>
    </citation>
    <scope>NUCLEOTIDE SEQUENCE [LARGE SCALE GENOMIC DNA]</scope>
    <source>
        <strain evidence="7 8">CBP 2801</strain>
    </source>
</reference>
<proteinExistence type="predicted"/>
<dbReference type="InterPro" id="IPR050923">
    <property type="entry name" value="Cell_Proc_Reg/RNA_Proc"/>
</dbReference>
<keyword evidence="3" id="KW-0804">Transcription</keyword>
<dbReference type="InterPro" id="IPR001867">
    <property type="entry name" value="OmpR/PhoB-type_DNA-bd"/>
</dbReference>
<dbReference type="SUPFAM" id="SSF49879">
    <property type="entry name" value="SMAD/FHA domain"/>
    <property type="match status" value="1"/>
</dbReference>
<dbReference type="Proteomes" id="UP000564644">
    <property type="component" value="Unassembled WGS sequence"/>
</dbReference>
<dbReference type="Pfam" id="PF00498">
    <property type="entry name" value="FHA"/>
    <property type="match status" value="1"/>
</dbReference>
<dbReference type="Pfam" id="PF00486">
    <property type="entry name" value="Trans_reg_C"/>
    <property type="match status" value="1"/>
</dbReference>
<evidence type="ECO:0000256" key="3">
    <source>
        <dbReference type="ARBA" id="ARBA00023163"/>
    </source>
</evidence>
<dbReference type="SMART" id="SM00240">
    <property type="entry name" value="FHA"/>
    <property type="match status" value="1"/>
</dbReference>
<feature type="DNA-binding region" description="OmpR/PhoB-type" evidence="4">
    <location>
        <begin position="127"/>
        <end position="230"/>
    </location>
</feature>
<gene>
    <name evidence="7" type="ORF">H7C18_05700</name>
</gene>
<dbReference type="RefSeq" id="WP_185128059.1">
    <property type="nucleotide sequence ID" value="NZ_JACJVO010000007.1"/>
</dbReference>
<evidence type="ECO:0000256" key="2">
    <source>
        <dbReference type="ARBA" id="ARBA00023125"/>
    </source>
</evidence>
<evidence type="ECO:0000313" key="8">
    <source>
        <dbReference type="Proteomes" id="UP000564644"/>
    </source>
</evidence>
<dbReference type="Gene3D" id="1.10.10.10">
    <property type="entry name" value="Winged helix-like DNA-binding domain superfamily/Winged helix DNA-binding domain"/>
    <property type="match status" value="1"/>
</dbReference>
<dbReference type="InterPro" id="IPR036388">
    <property type="entry name" value="WH-like_DNA-bd_sf"/>
</dbReference>
<accession>A0A7X0VTX3</accession>
<keyword evidence="2 4" id="KW-0238">DNA-binding</keyword>
<dbReference type="GO" id="GO:0000160">
    <property type="term" value="P:phosphorelay signal transduction system"/>
    <property type="evidence" value="ECO:0007669"/>
    <property type="project" value="InterPro"/>
</dbReference>
<protein>
    <submittedName>
        <fullName evidence="7">Winged helix-turn-helix domain-containing protein</fullName>
    </submittedName>
</protein>
<dbReference type="InterPro" id="IPR000253">
    <property type="entry name" value="FHA_dom"/>
</dbReference>
<dbReference type="SUPFAM" id="SSF46894">
    <property type="entry name" value="C-terminal effector domain of the bipartite response regulators"/>
    <property type="match status" value="1"/>
</dbReference>
<comment type="caution">
    <text evidence="7">The sequence shown here is derived from an EMBL/GenBank/DDBJ whole genome shotgun (WGS) entry which is preliminary data.</text>
</comment>
<name>A0A7X0VTX3_9BACL</name>
<evidence type="ECO:0000259" key="5">
    <source>
        <dbReference type="PROSITE" id="PS50006"/>
    </source>
</evidence>